<organism evidence="2">
    <name type="scientific">uncultured Thermomicrobiales bacterium</name>
    <dbReference type="NCBI Taxonomy" id="1645740"/>
    <lineage>
        <taxon>Bacteria</taxon>
        <taxon>Pseudomonadati</taxon>
        <taxon>Thermomicrobiota</taxon>
        <taxon>Thermomicrobia</taxon>
        <taxon>Thermomicrobiales</taxon>
        <taxon>environmental samples</taxon>
    </lineage>
</organism>
<sequence length="57" mass="5986">AGAARHPPPLPGVRDSVGQPRLRLHGASTRHGPPRGPRPRHGPPVVARQPPTTRAAL</sequence>
<name>A0A6J4VHJ6_9BACT</name>
<feature type="compositionally biased region" description="Pro residues" evidence="1">
    <location>
        <begin position="1"/>
        <end position="11"/>
    </location>
</feature>
<reference evidence="2" key="1">
    <citation type="submission" date="2020-02" db="EMBL/GenBank/DDBJ databases">
        <authorList>
            <person name="Meier V. D."/>
        </authorList>
    </citation>
    <scope>NUCLEOTIDE SEQUENCE</scope>
    <source>
        <strain evidence="2">AVDCRST_MAG88</strain>
    </source>
</reference>
<evidence type="ECO:0000313" key="2">
    <source>
        <dbReference type="EMBL" id="CAA9577559.1"/>
    </source>
</evidence>
<dbReference type="EMBL" id="CADCWM010000716">
    <property type="protein sequence ID" value="CAA9577559.1"/>
    <property type="molecule type" value="Genomic_DNA"/>
</dbReference>
<dbReference type="AlphaFoldDB" id="A0A6J4VHJ6"/>
<feature type="region of interest" description="Disordered" evidence="1">
    <location>
        <begin position="1"/>
        <end position="57"/>
    </location>
</feature>
<protein>
    <submittedName>
        <fullName evidence="2">Uncharacterized protein</fullName>
    </submittedName>
</protein>
<feature type="non-terminal residue" evidence="2">
    <location>
        <position position="1"/>
    </location>
</feature>
<evidence type="ECO:0000256" key="1">
    <source>
        <dbReference type="SAM" id="MobiDB-lite"/>
    </source>
</evidence>
<gene>
    <name evidence="2" type="ORF">AVDCRST_MAG88-2965</name>
</gene>
<proteinExistence type="predicted"/>
<feature type="non-terminal residue" evidence="2">
    <location>
        <position position="57"/>
    </location>
</feature>
<accession>A0A6J4VHJ6</accession>